<dbReference type="OrthoDB" id="10587313at2759"/>
<dbReference type="SUPFAM" id="SSF57850">
    <property type="entry name" value="RING/U-box"/>
    <property type="match status" value="1"/>
</dbReference>
<keyword evidence="2" id="KW-1185">Reference proteome</keyword>
<gene>
    <name evidence="1" type="ORF">TRFO_27318</name>
</gene>
<evidence type="ECO:0008006" key="3">
    <source>
        <dbReference type="Google" id="ProtNLM"/>
    </source>
</evidence>
<dbReference type="GeneID" id="94840176"/>
<reference evidence="1" key="1">
    <citation type="submission" date="2016-10" db="EMBL/GenBank/DDBJ databases">
        <authorList>
            <person name="Benchimol M."/>
            <person name="Almeida L.G."/>
            <person name="Vasconcelos A.T."/>
            <person name="Perreira-Neves A."/>
            <person name="Rosa I.A."/>
            <person name="Tasca T."/>
            <person name="Bogo M.R."/>
            <person name="de Souza W."/>
        </authorList>
    </citation>
    <scope>NUCLEOTIDE SEQUENCE [LARGE SCALE GENOMIC DNA]</scope>
    <source>
        <strain evidence="1">K</strain>
    </source>
</reference>
<dbReference type="InterPro" id="IPR013083">
    <property type="entry name" value="Znf_RING/FYVE/PHD"/>
</dbReference>
<organism evidence="1 2">
    <name type="scientific">Tritrichomonas foetus</name>
    <dbReference type="NCBI Taxonomy" id="1144522"/>
    <lineage>
        <taxon>Eukaryota</taxon>
        <taxon>Metamonada</taxon>
        <taxon>Parabasalia</taxon>
        <taxon>Tritrichomonadida</taxon>
        <taxon>Tritrichomonadidae</taxon>
        <taxon>Tritrichomonas</taxon>
    </lineage>
</organism>
<comment type="caution">
    <text evidence="1">The sequence shown here is derived from an EMBL/GenBank/DDBJ whole genome shotgun (WGS) entry which is preliminary data.</text>
</comment>
<accession>A0A1J4K197</accession>
<protein>
    <recommendedName>
        <fullName evidence="3">RING-type domain-containing protein</fullName>
    </recommendedName>
</protein>
<dbReference type="AlphaFoldDB" id="A0A1J4K197"/>
<dbReference type="RefSeq" id="XP_068358147.1">
    <property type="nucleotide sequence ID" value="XM_068505472.1"/>
</dbReference>
<name>A0A1J4K197_9EUKA</name>
<dbReference type="VEuPathDB" id="TrichDB:TRFO_27318"/>
<dbReference type="Proteomes" id="UP000179807">
    <property type="component" value="Unassembled WGS sequence"/>
</dbReference>
<dbReference type="EMBL" id="MLAK01000772">
    <property type="protein sequence ID" value="OHT05011.1"/>
    <property type="molecule type" value="Genomic_DNA"/>
</dbReference>
<dbReference type="Pfam" id="PF13920">
    <property type="entry name" value="zf-C3HC4_3"/>
    <property type="match status" value="1"/>
</dbReference>
<proteinExistence type="predicted"/>
<sequence length="252" mass="29555">MTNQLNHKLFSYLFQKNCCSRQKMNCRLLFESYHDFIENIEKLIDIIQKINLGCSFTDESIQTIIKDKYFQKITHNFPTEYAFKRLSLIHFLNTGNSIISTCSLLSSVCKYAQTSYEKYDIIAYLVDSKITQLIDLINITIDIQREKYHQYDISNDIKQFFSNTLHEKRNEFIQRKKSYDNLKFQSFMCYNCNEYPAATALLPCCHSFLCIHCIEAAMKSDSFASKCYVCGKKVTDIIRLNSNYCLTNVNNS</sequence>
<dbReference type="Gene3D" id="3.30.40.10">
    <property type="entry name" value="Zinc/RING finger domain, C3HC4 (zinc finger)"/>
    <property type="match status" value="1"/>
</dbReference>
<evidence type="ECO:0000313" key="2">
    <source>
        <dbReference type="Proteomes" id="UP000179807"/>
    </source>
</evidence>
<evidence type="ECO:0000313" key="1">
    <source>
        <dbReference type="EMBL" id="OHT05011.1"/>
    </source>
</evidence>